<dbReference type="InterPro" id="IPR050902">
    <property type="entry name" value="ABC_Transporter_SBP"/>
</dbReference>
<dbReference type="Gene3D" id="3.40.50.1980">
    <property type="entry name" value="Nitrogenase molybdenum iron protein domain"/>
    <property type="match status" value="2"/>
</dbReference>
<dbReference type="InterPro" id="IPR026469">
    <property type="entry name" value="Peripla_PGF_1"/>
</dbReference>
<keyword evidence="3" id="KW-0472">Membrane</keyword>
<dbReference type="SUPFAM" id="SSF53807">
    <property type="entry name" value="Helical backbone' metal receptor"/>
    <property type="match status" value="1"/>
</dbReference>
<keyword evidence="6" id="KW-1185">Reference proteome</keyword>
<dbReference type="InterPro" id="IPR054828">
    <property type="entry name" value="Vit_B12_bind_prot"/>
</dbReference>
<dbReference type="InterPro" id="IPR002491">
    <property type="entry name" value="ABC_transptr_periplasmic_BD"/>
</dbReference>
<evidence type="ECO:0000313" key="5">
    <source>
        <dbReference type="EMBL" id="QSG03478.1"/>
    </source>
</evidence>
<dbReference type="NCBIfam" id="NF038402">
    <property type="entry name" value="TroA_like"/>
    <property type="match status" value="1"/>
</dbReference>
<evidence type="ECO:0000256" key="1">
    <source>
        <dbReference type="ARBA" id="ARBA00022729"/>
    </source>
</evidence>
<gene>
    <name evidence="5" type="primary">fepB4</name>
    <name evidence="5" type="ORF">AArcS_2281</name>
</gene>
<dbReference type="KEGG" id="hara:AArcS_2281"/>
<dbReference type="NCBIfam" id="TIGR04281">
    <property type="entry name" value="peripla_PGF_1"/>
    <property type="match status" value="1"/>
</dbReference>
<feature type="domain" description="Fe/B12 periplasmic-binding" evidence="4">
    <location>
        <begin position="52"/>
        <end position="296"/>
    </location>
</feature>
<evidence type="ECO:0000256" key="2">
    <source>
        <dbReference type="SAM" id="MobiDB-lite"/>
    </source>
</evidence>
<dbReference type="Pfam" id="PF01497">
    <property type="entry name" value="Peripla_BP_2"/>
    <property type="match status" value="1"/>
</dbReference>
<dbReference type="AlphaFoldDB" id="A0A897MTW3"/>
<protein>
    <submittedName>
        <fullName evidence="5">ABC-type Fe3+-hydroxamate transport system, periplasmic component</fullName>
    </submittedName>
</protein>
<keyword evidence="1" id="KW-0732">Signal</keyword>
<keyword evidence="3" id="KW-0812">Transmembrane</keyword>
<feature type="compositionally biased region" description="Acidic residues" evidence="2">
    <location>
        <begin position="302"/>
        <end position="354"/>
    </location>
</feature>
<organism evidence="5 6">
    <name type="scientific">Natranaeroarchaeum sulfidigenes</name>
    <dbReference type="NCBI Taxonomy" id="2784880"/>
    <lineage>
        <taxon>Archaea</taxon>
        <taxon>Methanobacteriati</taxon>
        <taxon>Methanobacteriota</taxon>
        <taxon>Stenosarchaea group</taxon>
        <taxon>Halobacteria</taxon>
        <taxon>Halobacteriales</taxon>
        <taxon>Natronoarchaeaceae</taxon>
        <taxon>Natranaeroarchaeum</taxon>
    </lineage>
</organism>
<name>A0A897MTW3_9EURY</name>
<dbReference type="PANTHER" id="PTHR30535">
    <property type="entry name" value="VITAMIN B12-BINDING PROTEIN"/>
    <property type="match status" value="1"/>
</dbReference>
<dbReference type="PANTHER" id="PTHR30535:SF34">
    <property type="entry name" value="MOLYBDATE-BINDING PROTEIN MOLA"/>
    <property type="match status" value="1"/>
</dbReference>
<dbReference type="EMBL" id="CP064786">
    <property type="protein sequence ID" value="QSG03478.1"/>
    <property type="molecule type" value="Genomic_DNA"/>
</dbReference>
<reference evidence="5" key="1">
    <citation type="submission" date="2020-11" db="EMBL/GenBank/DDBJ databases">
        <title>Carbohydrate-dependent, anaerobic sulfur respiration: A novel catabolism in halophilic archaea.</title>
        <authorList>
            <person name="Sorokin D.Y."/>
            <person name="Messina E."/>
            <person name="Smedile F."/>
            <person name="La Cono V."/>
            <person name="Hallsworth J.E."/>
            <person name="Yakimov M.M."/>
        </authorList>
    </citation>
    <scope>NUCLEOTIDE SEQUENCE</scope>
    <source>
        <strain evidence="5">AArc-S</strain>
    </source>
</reference>
<evidence type="ECO:0000256" key="3">
    <source>
        <dbReference type="SAM" id="Phobius"/>
    </source>
</evidence>
<accession>A0A897MTW3</accession>
<sequence length="379" mass="40315">MALLVISLVAPAGAIGAPMSQDSTSAEPECTFPITVEDETGTELTLEEQPDRIVTLRPSAAQTLWEIGGKEQVVGVSKHAENLEGTDEIESISEEETTVSTEKVVGLDPDLVLAPGSTDDETVEQLRELGVTVYQFESASSLDDVYSNVETIGKLSGNCEGAEETTDWMDEQLDIVADTIEGEESPDVLYSFFGFTAGQDTFIDELIVAAGGTNVAAEEGIEEYQPLNEETVVDTDPDWIVLNTNSPEIPDGEGYEETTAVQNDQVIVIDINHLNRPGPRVVYAVTEMAEAFHEDSYAEAVDAAESESDEGGDDATQADDDPQQNGVDDQEDGDEQTSDDPADPEDDGSVDDDLAGFGIGVAALALSLVALLGRVGGDR</sequence>
<proteinExistence type="predicted"/>
<feature type="transmembrane region" description="Helical" evidence="3">
    <location>
        <begin position="354"/>
        <end position="373"/>
    </location>
</feature>
<feature type="region of interest" description="Disordered" evidence="2">
    <location>
        <begin position="298"/>
        <end position="354"/>
    </location>
</feature>
<evidence type="ECO:0000313" key="6">
    <source>
        <dbReference type="Proteomes" id="UP000663586"/>
    </source>
</evidence>
<evidence type="ECO:0000259" key="4">
    <source>
        <dbReference type="PROSITE" id="PS50983"/>
    </source>
</evidence>
<dbReference type="PROSITE" id="PS50983">
    <property type="entry name" value="FE_B12_PBP"/>
    <property type="match status" value="1"/>
</dbReference>
<keyword evidence="3" id="KW-1133">Transmembrane helix</keyword>
<dbReference type="Proteomes" id="UP000663586">
    <property type="component" value="Chromosome"/>
</dbReference>